<evidence type="ECO:0000256" key="1">
    <source>
        <dbReference type="ARBA" id="ARBA00000798"/>
    </source>
</evidence>
<dbReference type="SUPFAM" id="SSF56024">
    <property type="entry name" value="Phospholipase D/nuclease"/>
    <property type="match status" value="2"/>
</dbReference>
<evidence type="ECO:0000256" key="3">
    <source>
        <dbReference type="ARBA" id="ARBA00004613"/>
    </source>
</evidence>
<feature type="region of interest" description="Disordered" evidence="10">
    <location>
        <begin position="449"/>
        <end position="474"/>
    </location>
</feature>
<dbReference type="InterPro" id="IPR025202">
    <property type="entry name" value="PLD-like_dom"/>
</dbReference>
<keyword evidence="8" id="KW-0443">Lipid metabolism</keyword>
<evidence type="ECO:0000256" key="5">
    <source>
        <dbReference type="ARBA" id="ARBA00022525"/>
    </source>
</evidence>
<dbReference type="Pfam" id="PF13091">
    <property type="entry name" value="PLDc_2"/>
    <property type="match status" value="1"/>
</dbReference>
<comment type="catalytic activity">
    <reaction evidence="1">
        <text>a 1,2-diacyl-sn-glycero-3-phosphocholine + H2O = a 1,2-diacyl-sn-glycero-3-phosphate + choline + H(+)</text>
        <dbReference type="Rhea" id="RHEA:14445"/>
        <dbReference type="ChEBI" id="CHEBI:15354"/>
        <dbReference type="ChEBI" id="CHEBI:15377"/>
        <dbReference type="ChEBI" id="CHEBI:15378"/>
        <dbReference type="ChEBI" id="CHEBI:57643"/>
        <dbReference type="ChEBI" id="CHEBI:58608"/>
        <dbReference type="EC" id="3.1.4.4"/>
    </reaction>
</comment>
<keyword evidence="7" id="KW-0378">Hydrolase</keyword>
<comment type="subcellular location">
    <subcellularLocation>
        <location evidence="3">Secreted</location>
    </subcellularLocation>
</comment>
<dbReference type="CDD" id="cd09143">
    <property type="entry name" value="PLDc_vPLD1_2_like_bac_2"/>
    <property type="match status" value="1"/>
</dbReference>
<dbReference type="Pfam" id="PF00614">
    <property type="entry name" value="PLDc"/>
    <property type="match status" value="1"/>
</dbReference>
<evidence type="ECO:0000259" key="11">
    <source>
        <dbReference type="PROSITE" id="PS50035"/>
    </source>
</evidence>
<sequence length="474" mass="53367">MLEQGRNCWRIEQADRMAVIVDADEYFAAARRALLQARSRVMLIGWDFDARITLHDGPRLPGEPERVGEFLLWLVRRTPSLHLYLLRWDMGAIKSLFRGSTPFTLLRLMRHPRVHVKLDGHHPAAASHHQKIVVVDDCLAFCGGIDMTGERWDTRHHRDGDPRRVRPNGTPYKPWHDATTALSGPVARALGDAARDRWARATGERLEPVADTGPCWPEGLPAHAEAVRVAIARTHPVMADQEPVHEIEALFLDQIASARRWLYCESQYFASRRVAQAIARRLDEADGPEIVIVNPLAAQGWLEPIAMDTARARLIESLRRRDRHKRLALYHPFTAGGAPIYVHAKITVVDDRQLRIGSANLNNRSMRLDTECDIALVDQAPDMITGIRDGLIAEHLGLPVSRVVEVLAETGSLIATIERLRGPGRSLRPYVVPDLSAVETWLADNEVLDPEGPEESFEPLSGHRLFERLRPPPR</sequence>
<dbReference type="PROSITE" id="PS50035">
    <property type="entry name" value="PLD"/>
    <property type="match status" value="2"/>
</dbReference>
<dbReference type="InterPro" id="IPR015679">
    <property type="entry name" value="PLipase_D_fam"/>
</dbReference>
<dbReference type="PANTHER" id="PTHR18896:SF76">
    <property type="entry name" value="PHOSPHOLIPASE"/>
    <property type="match status" value="1"/>
</dbReference>
<evidence type="ECO:0000313" key="12">
    <source>
        <dbReference type="EMBL" id="USI73778.1"/>
    </source>
</evidence>
<dbReference type="PANTHER" id="PTHR18896">
    <property type="entry name" value="PHOSPHOLIPASE D"/>
    <property type="match status" value="1"/>
</dbReference>
<name>A0ABY4XA33_9SPHN</name>
<evidence type="ECO:0000256" key="2">
    <source>
        <dbReference type="ARBA" id="ARBA00003145"/>
    </source>
</evidence>
<dbReference type="EMBL" id="CP084930">
    <property type="protein sequence ID" value="USI73778.1"/>
    <property type="molecule type" value="Genomic_DNA"/>
</dbReference>
<evidence type="ECO:0000256" key="8">
    <source>
        <dbReference type="ARBA" id="ARBA00023098"/>
    </source>
</evidence>
<protein>
    <recommendedName>
        <fullName evidence="4">Phospholipase D</fullName>
    </recommendedName>
    <alternativeName>
        <fullName evidence="9">Choline phosphatase</fullName>
    </alternativeName>
</protein>
<accession>A0ABY4XA33</accession>
<dbReference type="SMART" id="SM00155">
    <property type="entry name" value="PLDc"/>
    <property type="match status" value="2"/>
</dbReference>
<keyword evidence="5" id="KW-0964">Secreted</keyword>
<proteinExistence type="predicted"/>
<evidence type="ECO:0000256" key="9">
    <source>
        <dbReference type="ARBA" id="ARBA00029594"/>
    </source>
</evidence>
<dbReference type="InterPro" id="IPR001736">
    <property type="entry name" value="PLipase_D/transphosphatidylase"/>
</dbReference>
<gene>
    <name evidence="12" type="ORF">LHA26_04735</name>
</gene>
<keyword evidence="6" id="KW-0677">Repeat</keyword>
<dbReference type="Gene3D" id="3.30.870.10">
    <property type="entry name" value="Endonuclease Chain A"/>
    <property type="match status" value="2"/>
</dbReference>
<evidence type="ECO:0000256" key="6">
    <source>
        <dbReference type="ARBA" id="ARBA00022737"/>
    </source>
</evidence>
<evidence type="ECO:0000256" key="7">
    <source>
        <dbReference type="ARBA" id="ARBA00022801"/>
    </source>
</evidence>
<dbReference type="Proteomes" id="UP001056937">
    <property type="component" value="Chromosome 1"/>
</dbReference>
<feature type="region of interest" description="Disordered" evidence="10">
    <location>
        <begin position="152"/>
        <end position="179"/>
    </location>
</feature>
<organism evidence="12 13">
    <name type="scientific">Sphingomonas morindae</name>
    <dbReference type="NCBI Taxonomy" id="1541170"/>
    <lineage>
        <taxon>Bacteria</taxon>
        <taxon>Pseudomonadati</taxon>
        <taxon>Pseudomonadota</taxon>
        <taxon>Alphaproteobacteria</taxon>
        <taxon>Sphingomonadales</taxon>
        <taxon>Sphingomonadaceae</taxon>
        <taxon>Sphingomonas</taxon>
    </lineage>
</organism>
<dbReference type="CDD" id="cd09140">
    <property type="entry name" value="PLDc_vPLD1_2_like_bac_1"/>
    <property type="match status" value="1"/>
</dbReference>
<keyword evidence="13" id="KW-1185">Reference proteome</keyword>
<dbReference type="RefSeq" id="WP_252167584.1">
    <property type="nucleotide sequence ID" value="NZ_CP084930.1"/>
</dbReference>
<feature type="domain" description="PLD phosphodiesterase" evidence="11">
    <location>
        <begin position="124"/>
        <end position="151"/>
    </location>
</feature>
<evidence type="ECO:0000256" key="10">
    <source>
        <dbReference type="SAM" id="MobiDB-lite"/>
    </source>
</evidence>
<evidence type="ECO:0000256" key="4">
    <source>
        <dbReference type="ARBA" id="ARBA00018392"/>
    </source>
</evidence>
<feature type="domain" description="PLD phosphodiesterase" evidence="11">
    <location>
        <begin position="338"/>
        <end position="365"/>
    </location>
</feature>
<comment type="function">
    <text evidence="2">Could be a virulence factor.</text>
</comment>
<reference evidence="12" key="1">
    <citation type="journal article" date="2022" name="Toxins">
        <title>Genomic Analysis of Sphingopyxis sp. USTB-05 for Biodegrading Cyanobacterial Hepatotoxins.</title>
        <authorList>
            <person name="Liu C."/>
            <person name="Xu Q."/>
            <person name="Zhao Z."/>
            <person name="Zhang H."/>
            <person name="Liu X."/>
            <person name="Yin C."/>
            <person name="Liu Y."/>
            <person name="Yan H."/>
        </authorList>
    </citation>
    <scope>NUCLEOTIDE SEQUENCE</scope>
    <source>
        <strain evidence="12">NBD5</strain>
    </source>
</reference>
<feature type="compositionally biased region" description="Basic and acidic residues" evidence="10">
    <location>
        <begin position="152"/>
        <end position="164"/>
    </location>
</feature>
<evidence type="ECO:0000313" key="13">
    <source>
        <dbReference type="Proteomes" id="UP001056937"/>
    </source>
</evidence>
<feature type="compositionally biased region" description="Basic and acidic residues" evidence="10">
    <location>
        <begin position="464"/>
        <end position="474"/>
    </location>
</feature>